<keyword evidence="5" id="KW-0804">Transcription</keyword>
<evidence type="ECO:0000256" key="4">
    <source>
        <dbReference type="ARBA" id="ARBA00023015"/>
    </source>
</evidence>
<dbReference type="GO" id="GO:0005634">
    <property type="term" value="C:nucleus"/>
    <property type="evidence" value="ECO:0007669"/>
    <property type="project" value="UniProtKB-SubCell"/>
</dbReference>
<dbReference type="Pfam" id="PF13867">
    <property type="entry name" value="SAP30_Sin3_bdg"/>
    <property type="match status" value="1"/>
</dbReference>
<keyword evidence="10" id="KW-1185">Reference proteome</keyword>
<comment type="similarity">
    <text evidence="2">Belongs to the SAP30 family.</text>
</comment>
<dbReference type="PANTHER" id="PTHR13286">
    <property type="entry name" value="SAP30"/>
    <property type="match status" value="1"/>
</dbReference>
<evidence type="ECO:0000256" key="2">
    <source>
        <dbReference type="ARBA" id="ARBA00006283"/>
    </source>
</evidence>
<evidence type="ECO:0000313" key="9">
    <source>
        <dbReference type="EMBL" id="KAJ2863352.1"/>
    </source>
</evidence>
<sequence>MAPRQKASLNTVTPTVPATAGAAVTTTGNGRQHTASIASSSVKGSSSAVRAQQAKYSQLDFNSLNIHVLRKYRQVFKLNVKARSSKDELVMAVNRHFSGHMVDEVDTIARFLYTVHSNKEGKRSLSIV</sequence>
<evidence type="ECO:0000313" key="10">
    <source>
        <dbReference type="Proteomes" id="UP001140074"/>
    </source>
</evidence>
<proteinExistence type="inferred from homology"/>
<dbReference type="InterPro" id="IPR025718">
    <property type="entry name" value="SAP30_Sin3-bd"/>
</dbReference>
<gene>
    <name evidence="9" type="ORF">GGH94_003668</name>
</gene>
<evidence type="ECO:0000256" key="1">
    <source>
        <dbReference type="ARBA" id="ARBA00004123"/>
    </source>
</evidence>
<dbReference type="Proteomes" id="UP001140074">
    <property type="component" value="Unassembled WGS sequence"/>
</dbReference>
<evidence type="ECO:0000256" key="6">
    <source>
        <dbReference type="ARBA" id="ARBA00023242"/>
    </source>
</evidence>
<dbReference type="AlphaFoldDB" id="A0A9W8ILS9"/>
<organism evidence="9 10">
    <name type="scientific">Coemansia aciculifera</name>
    <dbReference type="NCBI Taxonomy" id="417176"/>
    <lineage>
        <taxon>Eukaryota</taxon>
        <taxon>Fungi</taxon>
        <taxon>Fungi incertae sedis</taxon>
        <taxon>Zoopagomycota</taxon>
        <taxon>Kickxellomycotina</taxon>
        <taxon>Kickxellomycetes</taxon>
        <taxon>Kickxellales</taxon>
        <taxon>Kickxellaceae</taxon>
        <taxon>Coemansia</taxon>
    </lineage>
</organism>
<dbReference type="Gene3D" id="6.10.160.20">
    <property type="match status" value="1"/>
</dbReference>
<evidence type="ECO:0000256" key="7">
    <source>
        <dbReference type="SAM" id="MobiDB-lite"/>
    </source>
</evidence>
<keyword evidence="4" id="KW-0805">Transcription regulation</keyword>
<dbReference type="InterPro" id="IPR038291">
    <property type="entry name" value="SAP30_C_sf"/>
</dbReference>
<keyword evidence="6" id="KW-0539">Nucleus</keyword>
<reference evidence="9" key="1">
    <citation type="submission" date="2022-07" db="EMBL/GenBank/DDBJ databases">
        <title>Phylogenomic reconstructions and comparative analyses of Kickxellomycotina fungi.</title>
        <authorList>
            <person name="Reynolds N.K."/>
            <person name="Stajich J.E."/>
            <person name="Barry K."/>
            <person name="Grigoriev I.V."/>
            <person name="Crous P."/>
            <person name="Smith M.E."/>
        </authorList>
    </citation>
    <scope>NUCLEOTIDE SEQUENCE</scope>
    <source>
        <strain evidence="9">RSA 476</strain>
    </source>
</reference>
<dbReference type="InterPro" id="IPR024145">
    <property type="entry name" value="His_deAcase_SAP30/SAP30L"/>
</dbReference>
<evidence type="ECO:0000259" key="8">
    <source>
        <dbReference type="Pfam" id="PF13867"/>
    </source>
</evidence>
<feature type="compositionally biased region" description="Low complexity" evidence="7">
    <location>
        <begin position="35"/>
        <end position="45"/>
    </location>
</feature>
<keyword evidence="3" id="KW-0678">Repressor</keyword>
<dbReference type="EMBL" id="JANBUY010000126">
    <property type="protein sequence ID" value="KAJ2863352.1"/>
    <property type="molecule type" value="Genomic_DNA"/>
</dbReference>
<evidence type="ECO:0000256" key="3">
    <source>
        <dbReference type="ARBA" id="ARBA00022491"/>
    </source>
</evidence>
<evidence type="ECO:0000256" key="5">
    <source>
        <dbReference type="ARBA" id="ARBA00023163"/>
    </source>
</evidence>
<name>A0A9W8ILS9_9FUNG</name>
<protein>
    <recommendedName>
        <fullName evidence="8">Histone deacetylase complex subunit SAP30 Sin3 binding domain-containing protein</fullName>
    </recommendedName>
</protein>
<feature type="region of interest" description="Disordered" evidence="7">
    <location>
        <begin position="22"/>
        <end position="45"/>
    </location>
</feature>
<accession>A0A9W8ILS9</accession>
<feature type="domain" description="Histone deacetylase complex subunit SAP30 Sin3 binding" evidence="8">
    <location>
        <begin position="64"/>
        <end position="115"/>
    </location>
</feature>
<comment type="subcellular location">
    <subcellularLocation>
        <location evidence="1">Nucleus</location>
    </subcellularLocation>
</comment>
<comment type="caution">
    <text evidence="9">The sequence shown here is derived from an EMBL/GenBank/DDBJ whole genome shotgun (WGS) entry which is preliminary data.</text>
</comment>